<gene>
    <name evidence="3" type="ORF">C496_15727</name>
</gene>
<evidence type="ECO:0000313" key="4">
    <source>
        <dbReference type="Proteomes" id="UP000011599"/>
    </source>
</evidence>
<organism evidence="3 4">
    <name type="scientific">Natronorubrum tibetense GA33</name>
    <dbReference type="NCBI Taxonomy" id="1114856"/>
    <lineage>
        <taxon>Archaea</taxon>
        <taxon>Methanobacteriati</taxon>
        <taxon>Methanobacteriota</taxon>
        <taxon>Stenosarchaea group</taxon>
        <taxon>Halobacteria</taxon>
        <taxon>Halobacteriales</taxon>
        <taxon>Natrialbaceae</taxon>
        <taxon>Natronorubrum</taxon>
    </lineage>
</organism>
<dbReference type="InterPro" id="IPR050789">
    <property type="entry name" value="Diverse_Enzym_Activities"/>
</dbReference>
<dbReference type="PANTHER" id="PTHR43283:SF11">
    <property type="entry name" value="BETA-LACTAMASE-RELATED DOMAIN-CONTAINING PROTEIN"/>
    <property type="match status" value="1"/>
</dbReference>
<dbReference type="PATRIC" id="fig|1114856.3.peg.3255"/>
<dbReference type="PANTHER" id="PTHR43283">
    <property type="entry name" value="BETA-LACTAMASE-RELATED"/>
    <property type="match status" value="1"/>
</dbReference>
<accession>L9VNQ8</accession>
<dbReference type="EMBL" id="AOHW01000040">
    <property type="protein sequence ID" value="ELY38855.1"/>
    <property type="molecule type" value="Genomic_DNA"/>
</dbReference>
<evidence type="ECO:0000259" key="2">
    <source>
        <dbReference type="Pfam" id="PF00144"/>
    </source>
</evidence>
<dbReference type="RefSeq" id="WP_006091138.1">
    <property type="nucleotide sequence ID" value="NZ_AOHW01000040.1"/>
</dbReference>
<dbReference type="STRING" id="1114856.GCA_000383975_04254"/>
<dbReference type="Pfam" id="PF00144">
    <property type="entry name" value="Beta-lactamase"/>
    <property type="match status" value="1"/>
</dbReference>
<dbReference type="Proteomes" id="UP000011599">
    <property type="component" value="Unassembled WGS sequence"/>
</dbReference>
<evidence type="ECO:0000256" key="1">
    <source>
        <dbReference type="ARBA" id="ARBA00022801"/>
    </source>
</evidence>
<dbReference type="SUPFAM" id="SSF56601">
    <property type="entry name" value="beta-lactamase/transpeptidase-like"/>
    <property type="match status" value="1"/>
</dbReference>
<keyword evidence="1" id="KW-0378">Hydrolase</keyword>
<dbReference type="InterPro" id="IPR012338">
    <property type="entry name" value="Beta-lactam/transpept-like"/>
</dbReference>
<sequence length="354" mass="38785">MKRDADDPTTTRVRSLLEEGLEREYYTAAVAVAGTADAHSVEVTVGQQSPTDETPVGLETPFDVASLTKPIVTTTILFRLLERGALTLTDELGEHVPALERRRRGEIPLWRLVTHTSGLQPYAYSDEWDGVDDALADLYDRQLFDRRIGDGYVYSCLNYVHLAEALRQVSGRSLAALAEEHVFEPAGMDGSSIGPYDDPDPGVVETYEHERGFGACRNEINDPIANAMNGESGNAGLFAPARDVARYAQTLLADADASDSSRLLAAPTVDCLPVRRSGTDTAAQGYGWRVATELIPAPQWSNRSIGHTGFTGTSLWIDLERGRFACLLTNAVYEQVQLYRFRQRYHSIVGAACG</sequence>
<evidence type="ECO:0000313" key="3">
    <source>
        <dbReference type="EMBL" id="ELY38855.1"/>
    </source>
</evidence>
<dbReference type="GO" id="GO:0016787">
    <property type="term" value="F:hydrolase activity"/>
    <property type="evidence" value="ECO:0007669"/>
    <property type="project" value="UniProtKB-KW"/>
</dbReference>
<proteinExistence type="predicted"/>
<comment type="caution">
    <text evidence="3">The sequence shown here is derived from an EMBL/GenBank/DDBJ whole genome shotgun (WGS) entry which is preliminary data.</text>
</comment>
<keyword evidence="4" id="KW-1185">Reference proteome</keyword>
<dbReference type="eggNOG" id="arCOG00771">
    <property type="taxonomic scope" value="Archaea"/>
</dbReference>
<protein>
    <submittedName>
        <fullName evidence="3">Beta-lactamase</fullName>
    </submittedName>
</protein>
<feature type="domain" description="Beta-lactamase-related" evidence="2">
    <location>
        <begin position="19"/>
        <end position="335"/>
    </location>
</feature>
<dbReference type="AlphaFoldDB" id="L9VNQ8"/>
<reference evidence="3 4" key="1">
    <citation type="journal article" date="2014" name="PLoS Genet.">
        <title>Phylogenetically driven sequencing of extremely halophilic archaea reveals strategies for static and dynamic osmo-response.</title>
        <authorList>
            <person name="Becker E.A."/>
            <person name="Seitzer P.M."/>
            <person name="Tritt A."/>
            <person name="Larsen D."/>
            <person name="Krusor M."/>
            <person name="Yao A.I."/>
            <person name="Wu D."/>
            <person name="Madern D."/>
            <person name="Eisen J.A."/>
            <person name="Darling A.E."/>
            <person name="Facciotti M.T."/>
        </authorList>
    </citation>
    <scope>NUCLEOTIDE SEQUENCE [LARGE SCALE GENOMIC DNA]</scope>
    <source>
        <strain evidence="3 4">GA33</strain>
    </source>
</reference>
<dbReference type="OrthoDB" id="111095at2157"/>
<name>L9VNQ8_9EURY</name>
<dbReference type="InterPro" id="IPR001466">
    <property type="entry name" value="Beta-lactam-related"/>
</dbReference>
<dbReference type="Gene3D" id="3.40.710.10">
    <property type="entry name" value="DD-peptidase/beta-lactamase superfamily"/>
    <property type="match status" value="1"/>
</dbReference>